<protein>
    <recommendedName>
        <fullName evidence="4">Blue (type 1) copper domain-containing protein</fullName>
    </recommendedName>
</protein>
<dbReference type="InterPro" id="IPR000923">
    <property type="entry name" value="BlueCu_1"/>
</dbReference>
<dbReference type="InterPro" id="IPR008972">
    <property type="entry name" value="Cupredoxin"/>
</dbReference>
<keyword evidence="2" id="KW-0186">Copper</keyword>
<keyword evidence="3" id="KW-0732">Signal</keyword>
<organism evidence="5">
    <name type="scientific">Dichomitus squalens</name>
    <dbReference type="NCBI Taxonomy" id="114155"/>
    <lineage>
        <taxon>Eukaryota</taxon>
        <taxon>Fungi</taxon>
        <taxon>Dikarya</taxon>
        <taxon>Basidiomycota</taxon>
        <taxon>Agaricomycotina</taxon>
        <taxon>Agaricomycetes</taxon>
        <taxon>Polyporales</taxon>
        <taxon>Polyporaceae</taxon>
        <taxon>Dichomitus</taxon>
    </lineage>
</organism>
<dbReference type="OrthoDB" id="1921208at2759"/>
<gene>
    <name evidence="6" type="ORF">BD310DRAFT_804716</name>
    <name evidence="5" type="ORF">BD311DRAFT_750735</name>
</gene>
<dbReference type="AlphaFoldDB" id="A0A4Q9MY17"/>
<dbReference type="SUPFAM" id="SSF49503">
    <property type="entry name" value="Cupredoxins"/>
    <property type="match status" value="1"/>
</dbReference>
<dbReference type="GO" id="GO:0005507">
    <property type="term" value="F:copper ion binding"/>
    <property type="evidence" value="ECO:0007669"/>
    <property type="project" value="InterPro"/>
</dbReference>
<feature type="signal peptide" evidence="3">
    <location>
        <begin position="1"/>
        <end position="16"/>
    </location>
</feature>
<dbReference type="STRING" id="114155.A0A4Q9MY17"/>
<evidence type="ECO:0000256" key="2">
    <source>
        <dbReference type="ARBA" id="ARBA00023008"/>
    </source>
</evidence>
<name>A0A4Q9MY17_9APHY</name>
<feature type="domain" description="Blue (type 1) copper" evidence="4">
    <location>
        <begin position="57"/>
        <end position="150"/>
    </location>
</feature>
<dbReference type="EMBL" id="ML143395">
    <property type="protein sequence ID" value="TBU32288.1"/>
    <property type="molecule type" value="Genomic_DNA"/>
</dbReference>
<evidence type="ECO:0000259" key="4">
    <source>
        <dbReference type="Pfam" id="PF00127"/>
    </source>
</evidence>
<dbReference type="PANTHER" id="PTHR34883">
    <property type="entry name" value="SERINE-RICH PROTEIN, PUTATIVE-RELATED-RELATED"/>
    <property type="match status" value="1"/>
</dbReference>
<proteinExistence type="predicted"/>
<feature type="chain" id="PRO_5040597599" description="Blue (type 1) copper domain-containing protein" evidence="3">
    <location>
        <begin position="17"/>
        <end position="237"/>
    </location>
</feature>
<dbReference type="Proteomes" id="UP000292082">
    <property type="component" value="Unassembled WGS sequence"/>
</dbReference>
<evidence type="ECO:0000256" key="3">
    <source>
        <dbReference type="SAM" id="SignalP"/>
    </source>
</evidence>
<reference evidence="5 7" key="1">
    <citation type="submission" date="2019-01" db="EMBL/GenBank/DDBJ databases">
        <title>Draft genome sequences of three monokaryotic isolates of the white-rot basidiomycete fungus Dichomitus squalens.</title>
        <authorList>
            <consortium name="DOE Joint Genome Institute"/>
            <person name="Lopez S.C."/>
            <person name="Andreopoulos B."/>
            <person name="Pangilinan J."/>
            <person name="Lipzen A."/>
            <person name="Riley R."/>
            <person name="Ahrendt S."/>
            <person name="Ng V."/>
            <person name="Barry K."/>
            <person name="Daum C."/>
            <person name="Grigoriev I.V."/>
            <person name="Hilden K.S."/>
            <person name="Makela M.R."/>
            <person name="de Vries R.P."/>
        </authorList>
    </citation>
    <scope>NUCLEOTIDE SEQUENCE [LARGE SCALE GENOMIC DNA]</scope>
    <source>
        <strain evidence="6 7">CBS 464.89</strain>
        <strain evidence="5">OM18370.1</strain>
    </source>
</reference>
<accession>A0A4Q9MY17</accession>
<evidence type="ECO:0000313" key="6">
    <source>
        <dbReference type="EMBL" id="TBU66055.1"/>
    </source>
</evidence>
<dbReference type="EMBL" id="ML145084">
    <property type="protein sequence ID" value="TBU66055.1"/>
    <property type="molecule type" value="Genomic_DNA"/>
</dbReference>
<dbReference type="GO" id="GO:0009055">
    <property type="term" value="F:electron transfer activity"/>
    <property type="evidence" value="ECO:0007669"/>
    <property type="project" value="InterPro"/>
</dbReference>
<dbReference type="Pfam" id="PF00127">
    <property type="entry name" value="Copper-bind"/>
    <property type="match status" value="1"/>
</dbReference>
<keyword evidence="1" id="KW-0479">Metal-binding</keyword>
<sequence>MFKAVALALLPLLAVASPNPQIYGAPPPGPATTSSAAAAAPSAPPSTAGQINIDVGAGGNFVFSPANVTASNGTLITFFFPGGAIPHSVTQGDFNNPCQPIASVNGQNGFDSGLQMTGVQFTLNVTNDQEPIYFFCKSPTHCGLGMVGSINAPSSGNTFDAWQAAAVKIGSSEQTLQDNGPVTGGIGAIATAAPAATATSASGSSGSSGSSGALQMSASGALAVALGVLSGAMMLFA</sequence>
<evidence type="ECO:0000256" key="1">
    <source>
        <dbReference type="ARBA" id="ARBA00022723"/>
    </source>
</evidence>
<evidence type="ECO:0000313" key="7">
    <source>
        <dbReference type="Proteomes" id="UP000292082"/>
    </source>
</evidence>
<dbReference type="Gene3D" id="2.60.40.420">
    <property type="entry name" value="Cupredoxins - blue copper proteins"/>
    <property type="match status" value="1"/>
</dbReference>
<keyword evidence="7" id="KW-1185">Reference proteome</keyword>
<evidence type="ECO:0000313" key="5">
    <source>
        <dbReference type="EMBL" id="TBU32288.1"/>
    </source>
</evidence>
<dbReference type="PANTHER" id="PTHR34883:SF15">
    <property type="entry name" value="EXTRACELLULAR SERINE-RICH PROTEIN"/>
    <property type="match status" value="1"/>
</dbReference>
<dbReference type="Proteomes" id="UP000292957">
    <property type="component" value="Unassembled WGS sequence"/>
</dbReference>
<dbReference type="InterPro" id="IPR052953">
    <property type="entry name" value="Ser-rich/MCO-related"/>
</dbReference>